<dbReference type="InterPro" id="IPR001647">
    <property type="entry name" value="HTH_TetR"/>
</dbReference>
<feature type="domain" description="HTH tetR-type" evidence="3">
    <location>
        <begin position="1"/>
        <end position="54"/>
    </location>
</feature>
<dbReference type="PROSITE" id="PS50977">
    <property type="entry name" value="HTH_TETR_2"/>
    <property type="match status" value="1"/>
</dbReference>
<dbReference type="GO" id="GO:0003677">
    <property type="term" value="F:DNA binding"/>
    <property type="evidence" value="ECO:0007669"/>
    <property type="project" value="UniProtKB-UniRule"/>
</dbReference>
<dbReference type="EMBL" id="DVLL01000021">
    <property type="protein sequence ID" value="HIT59264.1"/>
    <property type="molecule type" value="Genomic_DNA"/>
</dbReference>
<organism evidence="4 5">
    <name type="scientific">Candidatus Faeciplasma pullistercoris</name>
    <dbReference type="NCBI Taxonomy" id="2840800"/>
    <lineage>
        <taxon>Bacteria</taxon>
        <taxon>Bacillati</taxon>
        <taxon>Bacillota</taxon>
        <taxon>Clostridia</taxon>
        <taxon>Eubacteriales</taxon>
        <taxon>Oscillospiraceae</taxon>
        <taxon>Oscillospiraceae incertae sedis</taxon>
        <taxon>Candidatus Faeciplasma</taxon>
    </lineage>
</organism>
<reference evidence="4" key="1">
    <citation type="submission" date="2020-10" db="EMBL/GenBank/DDBJ databases">
        <authorList>
            <person name="Gilroy R."/>
        </authorList>
    </citation>
    <scope>NUCLEOTIDE SEQUENCE</scope>
    <source>
        <strain evidence="4">CHK33-4379</strain>
    </source>
</reference>
<proteinExistence type="predicted"/>
<dbReference type="AlphaFoldDB" id="A0A9D1GU60"/>
<accession>A0A9D1GU60</accession>
<reference evidence="4" key="2">
    <citation type="journal article" date="2021" name="PeerJ">
        <title>Extensive microbial diversity within the chicken gut microbiome revealed by metagenomics and culture.</title>
        <authorList>
            <person name="Gilroy R."/>
            <person name="Ravi A."/>
            <person name="Getino M."/>
            <person name="Pursley I."/>
            <person name="Horton D.L."/>
            <person name="Alikhan N.F."/>
            <person name="Baker D."/>
            <person name="Gharbi K."/>
            <person name="Hall N."/>
            <person name="Watson M."/>
            <person name="Adriaenssens E.M."/>
            <person name="Foster-Nyarko E."/>
            <person name="Jarju S."/>
            <person name="Secka A."/>
            <person name="Antonio M."/>
            <person name="Oren A."/>
            <person name="Chaudhuri R.R."/>
            <person name="La Ragione R."/>
            <person name="Hildebrand F."/>
            <person name="Pallen M.J."/>
        </authorList>
    </citation>
    <scope>NUCLEOTIDE SEQUENCE</scope>
    <source>
        <strain evidence="4">CHK33-4379</strain>
    </source>
</reference>
<evidence type="ECO:0000259" key="3">
    <source>
        <dbReference type="PROSITE" id="PS50977"/>
    </source>
</evidence>
<gene>
    <name evidence="4" type="ORF">IAC39_06105</name>
</gene>
<dbReference type="Proteomes" id="UP000824136">
    <property type="component" value="Unassembled WGS sequence"/>
</dbReference>
<evidence type="ECO:0000313" key="4">
    <source>
        <dbReference type="EMBL" id="HIT59264.1"/>
    </source>
</evidence>
<keyword evidence="1 2" id="KW-0238">DNA-binding</keyword>
<dbReference type="SUPFAM" id="SSF46689">
    <property type="entry name" value="Homeodomain-like"/>
    <property type="match status" value="1"/>
</dbReference>
<evidence type="ECO:0000256" key="1">
    <source>
        <dbReference type="ARBA" id="ARBA00023125"/>
    </source>
</evidence>
<name>A0A9D1GU60_9FIRM</name>
<dbReference type="Pfam" id="PF00440">
    <property type="entry name" value="TetR_N"/>
    <property type="match status" value="1"/>
</dbReference>
<protein>
    <submittedName>
        <fullName evidence="4">TetR/AcrR family transcriptional regulator</fullName>
    </submittedName>
</protein>
<feature type="DNA-binding region" description="H-T-H motif" evidence="2">
    <location>
        <begin position="17"/>
        <end position="36"/>
    </location>
</feature>
<comment type="caution">
    <text evidence="4">The sequence shown here is derived from an EMBL/GenBank/DDBJ whole genome shotgun (WGS) entry which is preliminary data.</text>
</comment>
<evidence type="ECO:0000313" key="5">
    <source>
        <dbReference type="Proteomes" id="UP000824136"/>
    </source>
</evidence>
<evidence type="ECO:0000256" key="2">
    <source>
        <dbReference type="PROSITE-ProRule" id="PRU00335"/>
    </source>
</evidence>
<sequence length="195" mass="22878">MKSTVTVVARVGIENSSTRLIGKEAGFQDAFIYRYFNDKDHLLSQAYISENDKLMNILVKAIDYENQMIDEKPLEERSAYVIKTAWKYLTENPDICKFLVYYYNSPGFTKYAMDDHKKWLDELSDLLYPTFRDRDEAATLLYMIFNSVYGFAMQVANGEHPNTEETAERVFRNVYTAIYACYERTHRQEEPAEQS</sequence>
<dbReference type="Gene3D" id="1.10.357.10">
    <property type="entry name" value="Tetracycline Repressor, domain 2"/>
    <property type="match status" value="1"/>
</dbReference>
<dbReference type="InterPro" id="IPR009057">
    <property type="entry name" value="Homeodomain-like_sf"/>
</dbReference>